<feature type="region of interest" description="Disordered" evidence="1">
    <location>
        <begin position="415"/>
        <end position="473"/>
    </location>
</feature>
<dbReference type="eggNOG" id="KOG4704">
    <property type="taxonomic scope" value="Eukaryota"/>
</dbReference>
<dbReference type="InterPro" id="IPR018626">
    <property type="entry name" value="LCHN/Anr2"/>
</dbReference>
<dbReference type="PANTHER" id="PTHR28153">
    <property type="entry name" value="PROTEIN, PUTATIVE-RELATED"/>
    <property type="match status" value="1"/>
</dbReference>
<dbReference type="PANTHER" id="PTHR28153:SF1">
    <property type="entry name" value="DUF4484 DOMAIN-CONTAINING PROTEIN"/>
    <property type="match status" value="1"/>
</dbReference>
<dbReference type="GO" id="GO:0005811">
    <property type="term" value="C:lipid droplet"/>
    <property type="evidence" value="ECO:0007669"/>
    <property type="project" value="TreeGrafter"/>
</dbReference>
<reference evidence="2 3" key="1">
    <citation type="journal article" date="2010" name="Nat. Biotechnol.">
        <title>Genome sequence of the model mushroom Schizophyllum commune.</title>
        <authorList>
            <person name="Ohm R.A."/>
            <person name="de Jong J.F."/>
            <person name="Lugones L.G."/>
            <person name="Aerts A."/>
            <person name="Kothe E."/>
            <person name="Stajich J.E."/>
            <person name="de Vries R.P."/>
            <person name="Record E."/>
            <person name="Levasseur A."/>
            <person name="Baker S.E."/>
            <person name="Bartholomew K.A."/>
            <person name="Coutinho P.M."/>
            <person name="Erdmann S."/>
            <person name="Fowler T.J."/>
            <person name="Gathman A.C."/>
            <person name="Lombard V."/>
            <person name="Henrissat B."/>
            <person name="Knabe N."/>
            <person name="Kuees U."/>
            <person name="Lilly W.W."/>
            <person name="Lindquist E."/>
            <person name="Lucas S."/>
            <person name="Magnuson J.K."/>
            <person name="Piumi F."/>
            <person name="Raudaskoski M."/>
            <person name="Salamov A."/>
            <person name="Schmutz J."/>
            <person name="Schwarze F.W.M.R."/>
            <person name="vanKuyk P.A."/>
            <person name="Horton J.S."/>
            <person name="Grigoriev I.V."/>
            <person name="Woesten H.A.B."/>
        </authorList>
    </citation>
    <scope>NUCLEOTIDE SEQUENCE [LARGE SCALE GENOMIC DNA]</scope>
    <source>
        <strain evidence="3">H4-8 / FGSC 9210</strain>
    </source>
</reference>
<protein>
    <recommendedName>
        <fullName evidence="4">Protein LCHN</fullName>
    </recommendedName>
</protein>
<name>D8Q6V7_SCHCM</name>
<organism evidence="3">
    <name type="scientific">Schizophyllum commune (strain H4-8 / FGSC 9210)</name>
    <name type="common">Split gill fungus</name>
    <dbReference type="NCBI Taxonomy" id="578458"/>
    <lineage>
        <taxon>Eukaryota</taxon>
        <taxon>Fungi</taxon>
        <taxon>Dikarya</taxon>
        <taxon>Basidiomycota</taxon>
        <taxon>Agaricomycotina</taxon>
        <taxon>Agaricomycetes</taxon>
        <taxon>Agaricomycetidae</taxon>
        <taxon>Agaricales</taxon>
        <taxon>Schizophyllaceae</taxon>
        <taxon>Schizophyllum</taxon>
    </lineage>
</organism>
<dbReference type="AlphaFoldDB" id="D8Q6V7"/>
<feature type="compositionally biased region" description="Polar residues" evidence="1">
    <location>
        <begin position="282"/>
        <end position="295"/>
    </location>
</feature>
<accession>D8Q6V7</accession>
<dbReference type="VEuPathDB" id="FungiDB:SCHCODRAFT_02629962"/>
<evidence type="ECO:0000313" key="3">
    <source>
        <dbReference type="Proteomes" id="UP000007431"/>
    </source>
</evidence>
<sequence>MSSSSEAGPSQAKPEYPQDLASIVAIFHASFHPTKGNLIDWSLKASDDIKLDNLEFSALPSGLHLVEQDVVYFTKDGHHGVCAFRRRRTTEHGHRGFRLSSVGILLAKSRRPRPWMHTSALKDLTTMIYARLEASGVLEPADGDWEAARTFFEARRVREPTLGGAGDWNGWVADLEDPPTSDGFVNPDPSSQPPVLHLPHLLRILGPTALTLYKHILGRRRIMVYTLPPVEAACILCQVASDLCLEAQLEGPDAPGTSSHLPTTISLIDLTTSTPDKASRPTFYSSRTQEGSSRSPPKLSVIRFAWSDVKLWNELNRILALDNSASHHSGCHCAPSSPPGGAPGADKPRIVNAFTDVWRVYEDVCVVCAGLWMGGWRNNSQASYTGDMRQWGAVRLEGDDDLTLGTVAGAYVRNRGMGIEGTPTSPSPSSSGFPKERAASSSGRERMSGLLRSPGKAKARASAGVGPADFEEEVDRRDAQMRTTLALLQTFHAHTLFQLSVLQSFLPTGIGSGTAVVNLTPRDLSAFELGPWSSSDARYVTWLGEEYGGQTRVVVKKTWKDIFGIFLGY</sequence>
<dbReference type="OMA" id="GLWMGAW"/>
<keyword evidence="3" id="KW-1185">Reference proteome</keyword>
<evidence type="ECO:0008006" key="4">
    <source>
        <dbReference type="Google" id="ProtNLM"/>
    </source>
</evidence>
<feature type="compositionally biased region" description="Basic and acidic residues" evidence="1">
    <location>
        <begin position="434"/>
        <end position="447"/>
    </location>
</feature>
<feature type="compositionally biased region" description="Low complexity" evidence="1">
    <location>
        <begin position="422"/>
        <end position="431"/>
    </location>
</feature>
<dbReference type="HOGENOM" id="CLU_442816_0_0_1"/>
<dbReference type="EMBL" id="GL377307">
    <property type="protein sequence ID" value="EFI96309.1"/>
    <property type="molecule type" value="Genomic_DNA"/>
</dbReference>
<evidence type="ECO:0000313" key="2">
    <source>
        <dbReference type="EMBL" id="EFI96309.1"/>
    </source>
</evidence>
<dbReference type="InParanoid" id="D8Q6V7"/>
<gene>
    <name evidence="2" type="ORF">SCHCODRAFT_15993</name>
</gene>
<dbReference type="Proteomes" id="UP000007431">
    <property type="component" value="Unassembled WGS sequence"/>
</dbReference>
<dbReference type="STRING" id="578458.D8Q6V7"/>
<dbReference type="InterPro" id="IPR053056">
    <property type="entry name" value="Lipid_Metab_Assoc_Protein"/>
</dbReference>
<evidence type="ECO:0000256" key="1">
    <source>
        <dbReference type="SAM" id="MobiDB-lite"/>
    </source>
</evidence>
<feature type="region of interest" description="Disordered" evidence="1">
    <location>
        <begin position="273"/>
        <end position="296"/>
    </location>
</feature>
<proteinExistence type="predicted"/>
<dbReference type="Pfam" id="PF09804">
    <property type="entry name" value="DENND11"/>
    <property type="match status" value="1"/>
</dbReference>